<reference evidence="7" key="4">
    <citation type="submission" date="2025-09" db="UniProtKB">
        <authorList>
            <consortium name="Ensembl"/>
        </authorList>
    </citation>
    <scope>IDENTIFICATION</scope>
</reference>
<sequence>MNLDGTSGGFPAEEDHHNEERQRKNKRKTKHRHKFSEELLQELKEIFGENCYPDYTTRKTLAIKFDCPVNVIDNWFQNKRARLPPAERRRIFVLQKKHDFPVQAHSFLSCQETQAAAHNYATKQSLSGAQRALMRRAGCSHLEKQWIPSQEMGYNCFSLENQETRSQQVGPQCSYLEKPGIPSQQVGSQCSYLEKQGIPSQQAAYQNSYLVTGTEKHPGYAMGYGGDTGSGHSGSGHSTAYHFLSYNSAECLHPPPSSVPYFHGERTETRESQHASPFLLDYAQGAYGVKKDHCLCSFCLSLLREQQQNDWQYHLQQHQQPQNYLEGMMLQEHLPVDSGPWDLGKQWSSAQSQLQSQLPQNNGKPLCSQLQHMSLQIAADSPLLPLGQDMQERASEQPRTQMQQL</sequence>
<dbReference type="FunCoup" id="A0A2I2YQJ0">
    <property type="interactions" value="10"/>
</dbReference>
<proteinExistence type="predicted"/>
<dbReference type="PROSITE" id="PS50071">
    <property type="entry name" value="HOMEOBOX_2"/>
    <property type="match status" value="1"/>
</dbReference>
<dbReference type="Ensembl" id="ENSGGOT00000042538.1">
    <property type="protein sequence ID" value="ENSGGOP00000037223.1"/>
    <property type="gene ID" value="ENSGGOG00000041655.1"/>
</dbReference>
<feature type="DNA-binding region" description="Homeobox" evidence="3">
    <location>
        <begin position="28"/>
        <end position="87"/>
    </location>
</feature>
<protein>
    <submittedName>
        <fullName evidence="7">Cytoplasmic polyadenylated homeobox like</fullName>
    </submittedName>
</protein>
<dbReference type="EMBL" id="CABD030102215">
    <property type="status" value="NOT_ANNOTATED_CDS"/>
    <property type="molecule type" value="Genomic_DNA"/>
</dbReference>
<dbReference type="EMBL" id="CABD030102217">
    <property type="status" value="NOT_ANNOTATED_CDS"/>
    <property type="molecule type" value="Genomic_DNA"/>
</dbReference>
<evidence type="ECO:0000313" key="7">
    <source>
        <dbReference type="Ensembl" id="ENSGGOP00000037223.1"/>
    </source>
</evidence>
<dbReference type="GO" id="GO:0006357">
    <property type="term" value="P:regulation of transcription by RNA polymerase II"/>
    <property type="evidence" value="ECO:0000318"/>
    <property type="project" value="GO_Central"/>
</dbReference>
<dbReference type="GO" id="GO:0005634">
    <property type="term" value="C:nucleus"/>
    <property type="evidence" value="ECO:0000318"/>
    <property type="project" value="GO_Central"/>
</dbReference>
<dbReference type="GO" id="GO:0000978">
    <property type="term" value="F:RNA polymerase II cis-regulatory region sequence-specific DNA binding"/>
    <property type="evidence" value="ECO:0000318"/>
    <property type="project" value="GO_Central"/>
</dbReference>
<dbReference type="OMA" id="IFGENCY"/>
<evidence type="ECO:0000256" key="1">
    <source>
        <dbReference type="ARBA" id="ARBA00004123"/>
    </source>
</evidence>
<reference evidence="7" key="3">
    <citation type="submission" date="2025-08" db="UniProtKB">
        <authorList>
            <consortium name="Ensembl"/>
        </authorList>
    </citation>
    <scope>IDENTIFICATION</scope>
</reference>
<dbReference type="PANTHER" id="PTHR24341">
    <property type="entry name" value="HOMEOBOX PROTEIN ENGRAILED"/>
    <property type="match status" value="1"/>
</dbReference>
<dbReference type="GO" id="GO:0000981">
    <property type="term" value="F:DNA-binding transcription factor activity, RNA polymerase II-specific"/>
    <property type="evidence" value="ECO:0000318"/>
    <property type="project" value="GO_Central"/>
</dbReference>
<accession>A0A2I2YQJ0</accession>
<dbReference type="EMBL" id="CABD030102218">
    <property type="status" value="NOT_ANNOTATED_CDS"/>
    <property type="molecule type" value="Genomic_DNA"/>
</dbReference>
<dbReference type="SUPFAM" id="SSF46689">
    <property type="entry name" value="Homeodomain-like"/>
    <property type="match status" value="1"/>
</dbReference>
<dbReference type="EMBL" id="CABD030102216">
    <property type="status" value="NOT_ANNOTATED_CDS"/>
    <property type="molecule type" value="Genomic_DNA"/>
</dbReference>
<feature type="domain" description="Homeobox" evidence="6">
    <location>
        <begin position="26"/>
        <end position="86"/>
    </location>
</feature>
<dbReference type="GeneTree" id="ENSGT00520000058758"/>
<dbReference type="Bgee" id="ENSGGOG00000041655">
    <property type="expression patterns" value="Expressed in testis"/>
</dbReference>
<reference evidence="8" key="1">
    <citation type="submission" date="2011-05" db="EMBL/GenBank/DDBJ databases">
        <title>Insights into the evolution of the great apes provided by the gorilla genome.</title>
        <authorList>
            <person name="Scally A."/>
        </authorList>
    </citation>
    <scope>NUCLEOTIDE SEQUENCE [LARGE SCALE GENOMIC DNA]</scope>
</reference>
<dbReference type="EMBL" id="CABD030102214">
    <property type="status" value="NOT_ANNOTATED_CDS"/>
    <property type="molecule type" value="Genomic_DNA"/>
</dbReference>
<dbReference type="Pfam" id="PF00046">
    <property type="entry name" value="Homeodomain"/>
    <property type="match status" value="1"/>
</dbReference>
<keyword evidence="3 4" id="KW-0238">DNA-binding</keyword>
<evidence type="ECO:0000256" key="3">
    <source>
        <dbReference type="PROSITE-ProRule" id="PRU00108"/>
    </source>
</evidence>
<feature type="region of interest" description="Disordered" evidence="5">
    <location>
        <begin position="1"/>
        <end position="32"/>
    </location>
</feature>
<dbReference type="STRING" id="9593.ENSGGOP00000037223"/>
<dbReference type="Gene3D" id="1.10.10.60">
    <property type="entry name" value="Homeodomain-like"/>
    <property type="match status" value="1"/>
</dbReference>
<evidence type="ECO:0000259" key="6">
    <source>
        <dbReference type="PROSITE" id="PS50071"/>
    </source>
</evidence>
<organism evidence="7 8">
    <name type="scientific">Gorilla gorilla gorilla</name>
    <name type="common">Western lowland gorilla</name>
    <dbReference type="NCBI Taxonomy" id="9595"/>
    <lineage>
        <taxon>Eukaryota</taxon>
        <taxon>Metazoa</taxon>
        <taxon>Chordata</taxon>
        <taxon>Craniata</taxon>
        <taxon>Vertebrata</taxon>
        <taxon>Euteleostomi</taxon>
        <taxon>Mammalia</taxon>
        <taxon>Eutheria</taxon>
        <taxon>Euarchontoglires</taxon>
        <taxon>Primates</taxon>
        <taxon>Haplorrhini</taxon>
        <taxon>Catarrhini</taxon>
        <taxon>Hominidae</taxon>
        <taxon>Gorilla</taxon>
    </lineage>
</organism>
<dbReference type="InterPro" id="IPR009057">
    <property type="entry name" value="Homeodomain-like_sf"/>
</dbReference>
<reference evidence="7 8" key="2">
    <citation type="journal article" date="2012" name="Nature">
        <title>Insights into hominid evolution from the gorilla genome sequence.</title>
        <authorList>
            <person name="Scally A."/>
            <person name="Dutheil J.Y."/>
            <person name="Hillier L.W."/>
            <person name="Jordan G.E."/>
            <person name="Goodhead I."/>
            <person name="Herrero J."/>
            <person name="Hobolth A."/>
            <person name="Lappalainen T."/>
            <person name="Mailund T."/>
            <person name="Marques-Bonet T."/>
            <person name="McCarthy S."/>
            <person name="Montgomery S.H."/>
            <person name="Schwalie P.C."/>
            <person name="Tang Y.A."/>
            <person name="Ward M.C."/>
            <person name="Xue Y."/>
            <person name="Yngvadottir B."/>
            <person name="Alkan C."/>
            <person name="Andersen L.N."/>
            <person name="Ayub Q."/>
            <person name="Ball E.V."/>
            <person name="Beal K."/>
            <person name="Bradley B.J."/>
            <person name="Chen Y."/>
            <person name="Clee C.M."/>
            <person name="Fitzgerald S."/>
            <person name="Graves T.A."/>
            <person name="Gu Y."/>
            <person name="Heath P."/>
            <person name="Heger A."/>
            <person name="Karakoc E."/>
            <person name="Kolb-Kokocinski A."/>
            <person name="Laird G.K."/>
            <person name="Lunter G."/>
            <person name="Meader S."/>
            <person name="Mort M."/>
            <person name="Mullikin J.C."/>
            <person name="Munch K."/>
            <person name="O'Connor T.D."/>
            <person name="Phillips A.D."/>
            <person name="Prado-Martinez J."/>
            <person name="Rogers A.S."/>
            <person name="Sajjadian S."/>
            <person name="Schmidt D."/>
            <person name="Shaw K."/>
            <person name="Simpson J.T."/>
            <person name="Stenson P.D."/>
            <person name="Turner D.J."/>
            <person name="Vigilant L."/>
            <person name="Vilella A.J."/>
            <person name="Whitener W."/>
            <person name="Zhu B."/>
            <person name="Cooper D.N."/>
            <person name="de Jong P."/>
            <person name="Dermitzakis E.T."/>
            <person name="Eichler E.E."/>
            <person name="Flicek P."/>
            <person name="Goldman N."/>
            <person name="Mundy N.I."/>
            <person name="Ning Z."/>
            <person name="Odom D.T."/>
            <person name="Ponting C.P."/>
            <person name="Quail M.A."/>
            <person name="Ryder O.A."/>
            <person name="Searle S.M."/>
            <person name="Warren W.C."/>
            <person name="Wilson R.K."/>
            <person name="Schierup M.H."/>
            <person name="Rogers J."/>
            <person name="Tyler-Smith C."/>
            <person name="Durbin R."/>
        </authorList>
    </citation>
    <scope>NUCLEOTIDE SEQUENCE [LARGE SCALE GENOMIC DNA]</scope>
</reference>
<dbReference type="InParanoid" id="A0A2I2YQJ0"/>
<evidence type="ECO:0000256" key="4">
    <source>
        <dbReference type="RuleBase" id="RU000682"/>
    </source>
</evidence>
<comment type="subcellular location">
    <subcellularLocation>
        <location evidence="1 3 4">Nucleus</location>
    </subcellularLocation>
</comment>
<dbReference type="EMBL" id="CABD030102213">
    <property type="status" value="NOT_ANNOTATED_CDS"/>
    <property type="molecule type" value="Genomic_DNA"/>
</dbReference>
<dbReference type="InterPro" id="IPR001356">
    <property type="entry name" value="HD"/>
</dbReference>
<evidence type="ECO:0000313" key="8">
    <source>
        <dbReference type="Proteomes" id="UP000001519"/>
    </source>
</evidence>
<dbReference type="CDD" id="cd00086">
    <property type="entry name" value="homeodomain"/>
    <property type="match status" value="1"/>
</dbReference>
<dbReference type="SMART" id="SM00389">
    <property type="entry name" value="HOX"/>
    <property type="match status" value="1"/>
</dbReference>
<name>A0A2I2YQJ0_GORGO</name>
<dbReference type="InterPro" id="IPR050720">
    <property type="entry name" value="Engrailed_Homeobox_TFs"/>
</dbReference>
<evidence type="ECO:0000256" key="2">
    <source>
        <dbReference type="ARBA" id="ARBA00023242"/>
    </source>
</evidence>
<dbReference type="Proteomes" id="UP000001519">
    <property type="component" value="Chromosome 16"/>
</dbReference>
<keyword evidence="2 3" id="KW-0539">Nucleus</keyword>
<keyword evidence="3 4" id="KW-0371">Homeobox</keyword>
<feature type="compositionally biased region" description="Basic and acidic residues" evidence="5">
    <location>
        <begin position="13"/>
        <end position="22"/>
    </location>
</feature>
<dbReference type="PANTHER" id="PTHR24341:SF1">
    <property type="entry name" value="CYTOPLASMIC POLYADENYLATED HOMEOBOX-LIKE PROTEIN"/>
    <property type="match status" value="1"/>
</dbReference>
<keyword evidence="8" id="KW-1185">Reference proteome</keyword>
<feature type="compositionally biased region" description="Basic residues" evidence="5">
    <location>
        <begin position="23"/>
        <end position="32"/>
    </location>
</feature>
<dbReference type="AlphaFoldDB" id="A0A2I2YQJ0"/>
<evidence type="ECO:0000256" key="5">
    <source>
        <dbReference type="SAM" id="MobiDB-lite"/>
    </source>
</evidence>